<evidence type="ECO:0000256" key="4">
    <source>
        <dbReference type="ARBA" id="ARBA00022574"/>
    </source>
</evidence>
<evidence type="ECO:0000256" key="3">
    <source>
        <dbReference type="ARBA" id="ARBA00005616"/>
    </source>
</evidence>
<dbReference type="SUPFAM" id="SSF50447">
    <property type="entry name" value="Translation proteins"/>
    <property type="match status" value="1"/>
</dbReference>
<dbReference type="SMART" id="SM00320">
    <property type="entry name" value="WD40"/>
    <property type="match status" value="4"/>
</dbReference>
<evidence type="ECO:0000259" key="8">
    <source>
        <dbReference type="Pfam" id="PF00009"/>
    </source>
</evidence>
<dbReference type="SUPFAM" id="SSF52540">
    <property type="entry name" value="P-loop containing nucleoside triphosphate hydrolases"/>
    <property type="match status" value="1"/>
</dbReference>
<feature type="repeat" description="WD" evidence="7">
    <location>
        <begin position="341"/>
        <end position="373"/>
    </location>
</feature>
<dbReference type="GO" id="GO:0003924">
    <property type="term" value="F:GTPase activity"/>
    <property type="evidence" value="ECO:0007669"/>
    <property type="project" value="InterPro"/>
</dbReference>
<keyword evidence="10" id="KW-1185">Reference proteome</keyword>
<evidence type="ECO:0000256" key="5">
    <source>
        <dbReference type="ARBA" id="ARBA00022737"/>
    </source>
</evidence>
<dbReference type="PANTHER" id="PTHR19861:SF0">
    <property type="entry name" value="WD REPEAT-CONTAINING PROTEIN 82"/>
    <property type="match status" value="1"/>
</dbReference>
<evidence type="ECO:0000256" key="6">
    <source>
        <dbReference type="ARBA" id="ARBA00023242"/>
    </source>
</evidence>
<keyword evidence="6" id="KW-0539">Nucleus</keyword>
<dbReference type="GO" id="GO:0048188">
    <property type="term" value="C:Set1C/COMPASS complex"/>
    <property type="evidence" value="ECO:0007669"/>
    <property type="project" value="TreeGrafter"/>
</dbReference>
<sequence>MITGSATADVGLLLVPAEKGGFEAAIAKADAKLGVEEGQTRQHARLLYLLGVEQLIVGINKMDSCQWSEDRFNEIKEEFVKMLQLIGFKPKKIPFIPYSGFNGDNLVEKSEKCPWYKGWSANITPKKVVQGFTIVEALNNFIQPPKREPTLPVRLPISNIYNIKGVGQIICGTVEQGTLLPGDVIGIVPSGLKDKKIFSIEQHKKVLEKAGPGDSPFEKEVAYLLSKVLREDTATMDFSSEPGPKMGACIRGRATSSFASYHESGSHLYVASEADSVLRIVDCLNGGGTPQMIKLQREGIRTVKATHHPQCVLFSPGLKNGPKKNNVYYLSVHDNKILREFEGHQSVVTSIRMSPVDDSFLSSSADGTVRLWNAGKSGNSLCELKLPQNVEGPPLAAFDSTGLVFGISAKMAGDEGNHINLFDARNYSAGPFSEMQVKRQDIEAKLRASGSTPERAYALSRSEWTSIDFNKSGKQILIGTNGGVAHTVDGYEGSVMHSFQMEGGAGSTPLPMATCFSSDDQAVICGNNDGTVSCYQADSGLLARKLRGHVDRVNCLAANPKYAQIASSCTNTIVWVW</sequence>
<dbReference type="PANTHER" id="PTHR19861">
    <property type="entry name" value="WD40 REPEAT PROTEIN SWD2"/>
    <property type="match status" value="1"/>
</dbReference>
<dbReference type="GO" id="GO:0003746">
    <property type="term" value="F:translation elongation factor activity"/>
    <property type="evidence" value="ECO:0007669"/>
    <property type="project" value="UniProtKB-KW"/>
</dbReference>
<dbReference type="InterPro" id="IPR009000">
    <property type="entry name" value="Transl_B-barrel_sf"/>
</dbReference>
<dbReference type="EMBL" id="JATAAI010000030">
    <property type="protein sequence ID" value="KAK1736094.1"/>
    <property type="molecule type" value="Genomic_DNA"/>
</dbReference>
<dbReference type="SUPFAM" id="SSF50978">
    <property type="entry name" value="WD40 repeat-like"/>
    <property type="match status" value="1"/>
</dbReference>
<evidence type="ECO:0000256" key="7">
    <source>
        <dbReference type="PROSITE-ProRule" id="PRU00221"/>
    </source>
</evidence>
<evidence type="ECO:0000256" key="1">
    <source>
        <dbReference type="ARBA" id="ARBA00004123"/>
    </source>
</evidence>
<dbReference type="GO" id="GO:0005525">
    <property type="term" value="F:GTP binding"/>
    <property type="evidence" value="ECO:0007669"/>
    <property type="project" value="InterPro"/>
</dbReference>
<feature type="repeat" description="WD" evidence="7">
    <location>
        <begin position="546"/>
        <end position="577"/>
    </location>
</feature>
<dbReference type="PROSITE" id="PS50082">
    <property type="entry name" value="WD_REPEATS_2"/>
    <property type="match status" value="2"/>
</dbReference>
<keyword evidence="9" id="KW-0251">Elongation factor</keyword>
<dbReference type="AlphaFoldDB" id="A0AAD9D7X3"/>
<evidence type="ECO:0000313" key="10">
    <source>
        <dbReference type="Proteomes" id="UP001224775"/>
    </source>
</evidence>
<dbReference type="Proteomes" id="UP001224775">
    <property type="component" value="Unassembled WGS sequence"/>
</dbReference>
<gene>
    <name evidence="9" type="ORF">QTG54_013230</name>
</gene>
<dbReference type="PROSITE" id="PS50294">
    <property type="entry name" value="WD_REPEATS_REGION"/>
    <property type="match status" value="2"/>
</dbReference>
<proteinExistence type="inferred from homology"/>
<dbReference type="GO" id="GO:0003682">
    <property type="term" value="F:chromatin binding"/>
    <property type="evidence" value="ECO:0007669"/>
    <property type="project" value="TreeGrafter"/>
</dbReference>
<dbReference type="GO" id="GO:0009507">
    <property type="term" value="C:chloroplast"/>
    <property type="evidence" value="ECO:0007669"/>
    <property type="project" value="UniProtKB-SubCell"/>
</dbReference>
<reference evidence="9" key="1">
    <citation type="submission" date="2023-06" db="EMBL/GenBank/DDBJ databases">
        <title>Survivors Of The Sea: Transcriptome response of Skeletonema marinoi to long-term dormancy.</title>
        <authorList>
            <person name="Pinder M.I.M."/>
            <person name="Kourtchenko O."/>
            <person name="Robertson E.K."/>
            <person name="Larsson T."/>
            <person name="Maumus F."/>
            <person name="Osuna-Cruz C.M."/>
            <person name="Vancaester E."/>
            <person name="Stenow R."/>
            <person name="Vandepoele K."/>
            <person name="Ploug H."/>
            <person name="Bruchert V."/>
            <person name="Godhe A."/>
            <person name="Topel M."/>
        </authorList>
    </citation>
    <scope>NUCLEOTIDE SEQUENCE</scope>
    <source>
        <strain evidence="9">R05AC</strain>
    </source>
</reference>
<dbReference type="InterPro" id="IPR037867">
    <property type="entry name" value="Swd2/WDR82"/>
</dbReference>
<dbReference type="Gene3D" id="2.130.10.10">
    <property type="entry name" value="YVTN repeat-like/Quinoprotein amine dehydrogenase"/>
    <property type="match status" value="2"/>
</dbReference>
<comment type="subcellular location">
    <subcellularLocation>
        <location evidence="1">Nucleus</location>
    </subcellularLocation>
    <subcellularLocation>
        <location evidence="2">Plastid</location>
        <location evidence="2">Chloroplast</location>
    </subcellularLocation>
</comment>
<dbReference type="Gene3D" id="3.40.50.300">
    <property type="entry name" value="P-loop containing nucleotide triphosphate hydrolases"/>
    <property type="match status" value="1"/>
</dbReference>
<protein>
    <submittedName>
        <fullName evidence="9">Translation elongation factor 1-alpha</fullName>
    </submittedName>
</protein>
<dbReference type="InterPro" id="IPR000795">
    <property type="entry name" value="T_Tr_GTP-bd_dom"/>
</dbReference>
<feature type="domain" description="Tr-type G" evidence="8">
    <location>
        <begin position="1"/>
        <end position="140"/>
    </location>
</feature>
<dbReference type="InterPro" id="IPR015943">
    <property type="entry name" value="WD40/YVTN_repeat-like_dom_sf"/>
</dbReference>
<keyword evidence="9" id="KW-0648">Protein biosynthesis</keyword>
<dbReference type="Gene3D" id="2.40.30.10">
    <property type="entry name" value="Translation factors"/>
    <property type="match status" value="1"/>
</dbReference>
<evidence type="ECO:0000313" key="9">
    <source>
        <dbReference type="EMBL" id="KAK1736094.1"/>
    </source>
</evidence>
<dbReference type="Pfam" id="PF00400">
    <property type="entry name" value="WD40"/>
    <property type="match status" value="2"/>
</dbReference>
<comment type="similarity">
    <text evidence="3">Belongs to the WD repeat SWD2 family.</text>
</comment>
<comment type="caution">
    <text evidence="9">The sequence shown here is derived from an EMBL/GenBank/DDBJ whole genome shotgun (WGS) entry which is preliminary data.</text>
</comment>
<dbReference type="InterPro" id="IPR001680">
    <property type="entry name" value="WD40_rpt"/>
</dbReference>
<dbReference type="Pfam" id="PF00009">
    <property type="entry name" value="GTP_EFTU"/>
    <property type="match status" value="1"/>
</dbReference>
<dbReference type="GO" id="GO:0016070">
    <property type="term" value="P:RNA metabolic process"/>
    <property type="evidence" value="ECO:0007669"/>
    <property type="project" value="UniProtKB-ARBA"/>
</dbReference>
<name>A0AAD9D7X3_9STRA</name>
<accession>A0AAD9D7X3</accession>
<keyword evidence="5" id="KW-0677">Repeat</keyword>
<evidence type="ECO:0000256" key="2">
    <source>
        <dbReference type="ARBA" id="ARBA00004229"/>
    </source>
</evidence>
<keyword evidence="4 7" id="KW-0853">WD repeat</keyword>
<organism evidence="9 10">
    <name type="scientific">Skeletonema marinoi</name>
    <dbReference type="NCBI Taxonomy" id="267567"/>
    <lineage>
        <taxon>Eukaryota</taxon>
        <taxon>Sar</taxon>
        <taxon>Stramenopiles</taxon>
        <taxon>Ochrophyta</taxon>
        <taxon>Bacillariophyta</taxon>
        <taxon>Coscinodiscophyceae</taxon>
        <taxon>Thalassiosirophycidae</taxon>
        <taxon>Thalassiosirales</taxon>
        <taxon>Skeletonemataceae</taxon>
        <taxon>Skeletonema</taxon>
        <taxon>Skeletonema marinoi-dohrnii complex</taxon>
    </lineage>
</organism>
<dbReference type="InterPro" id="IPR027417">
    <property type="entry name" value="P-loop_NTPase"/>
</dbReference>
<dbReference type="InterPro" id="IPR036322">
    <property type="entry name" value="WD40_repeat_dom_sf"/>
</dbReference>